<feature type="chain" id="PRO_5038730883" evidence="1">
    <location>
        <begin position="26"/>
        <end position="170"/>
    </location>
</feature>
<dbReference type="RefSeq" id="WP_104095246.1">
    <property type="nucleotide sequence ID" value="NZ_JACHBP010000001.1"/>
</dbReference>
<evidence type="ECO:0000313" key="3">
    <source>
        <dbReference type="Proteomes" id="UP000298488"/>
    </source>
</evidence>
<protein>
    <submittedName>
        <fullName evidence="2">DUF3515 family protein</fullName>
    </submittedName>
</protein>
<organism evidence="2 3">
    <name type="scientific">Terrimesophilobacter mesophilus</name>
    <dbReference type="NCBI Taxonomy" id="433647"/>
    <lineage>
        <taxon>Bacteria</taxon>
        <taxon>Bacillati</taxon>
        <taxon>Actinomycetota</taxon>
        <taxon>Actinomycetes</taxon>
        <taxon>Micrococcales</taxon>
        <taxon>Microbacteriaceae</taxon>
        <taxon>Terrimesophilobacter</taxon>
    </lineage>
</organism>
<name>A0A4R8V9E7_9MICO</name>
<dbReference type="Pfam" id="PF12028">
    <property type="entry name" value="DUF3515"/>
    <property type="match status" value="1"/>
</dbReference>
<dbReference type="Proteomes" id="UP000298488">
    <property type="component" value="Unassembled WGS sequence"/>
</dbReference>
<keyword evidence="1" id="KW-0732">Signal</keyword>
<dbReference type="OrthoDB" id="4331648at2"/>
<comment type="caution">
    <text evidence="2">The sequence shown here is derived from an EMBL/GenBank/DDBJ whole genome shotgun (WGS) entry which is preliminary data.</text>
</comment>
<dbReference type="AlphaFoldDB" id="A0A4R8V9E7"/>
<dbReference type="InterPro" id="IPR021903">
    <property type="entry name" value="DUF3515"/>
</dbReference>
<dbReference type="PROSITE" id="PS51257">
    <property type="entry name" value="PROKAR_LIPOPROTEIN"/>
    <property type="match status" value="1"/>
</dbReference>
<reference evidence="2 3" key="1">
    <citation type="submission" date="2019-03" db="EMBL/GenBank/DDBJ databases">
        <title>Genomics of glacier-inhabiting Cryobacterium strains.</title>
        <authorList>
            <person name="Liu Q."/>
            <person name="Xin Y.-H."/>
        </authorList>
    </citation>
    <scope>NUCLEOTIDE SEQUENCE [LARGE SCALE GENOMIC DNA]</scope>
    <source>
        <strain evidence="2 3">CGMCC 1.10440</strain>
    </source>
</reference>
<evidence type="ECO:0000313" key="2">
    <source>
        <dbReference type="EMBL" id="TFB79373.1"/>
    </source>
</evidence>
<gene>
    <name evidence="2" type="ORF">E3N84_04465</name>
</gene>
<evidence type="ECO:0000256" key="1">
    <source>
        <dbReference type="SAM" id="SignalP"/>
    </source>
</evidence>
<feature type="signal peptide" evidence="1">
    <location>
        <begin position="1"/>
        <end position="25"/>
    </location>
</feature>
<proteinExistence type="predicted"/>
<dbReference type="EMBL" id="SOFI01000003">
    <property type="protein sequence ID" value="TFB79373.1"/>
    <property type="molecule type" value="Genomic_DNA"/>
</dbReference>
<accession>A0A4R8V9E7</accession>
<sequence>MSTFTRKALAMAFAPAILLGLVACAPTVPMTPAPDATNPECADVIVRLPDAIDNNVKRQTDAQATGAWGSPAAILLRCGVPVPGPSTLLCVTLKGIDWLRDDSGAPNYVFTTFGRDPAVEVIIDGDIASGTNALIALSNAVGSIPATRACTNPDDVLGIPEPTPSPSPTP</sequence>
<keyword evidence="3" id="KW-1185">Reference proteome</keyword>